<dbReference type="Proteomes" id="UP001234178">
    <property type="component" value="Unassembled WGS sequence"/>
</dbReference>
<keyword evidence="2" id="KW-1185">Reference proteome</keyword>
<protein>
    <submittedName>
        <fullName evidence="1">Uncharacterized protein</fullName>
    </submittedName>
</protein>
<comment type="caution">
    <text evidence="1">The sequence shown here is derived from an EMBL/GenBank/DDBJ whole genome shotgun (WGS) entry which is preliminary data.</text>
</comment>
<sequence length="88" mass="9958">MTSRNFSMVSYAYTACWDATLKQAQGKSLLRPDLGGAFYTGRRSRDELYFQCRPPLDSVLSTKKVQTGYSLLPRKPQHTVALRIGQEV</sequence>
<gene>
    <name evidence="1" type="ORF">OUZ56_013478</name>
</gene>
<name>A0ABQ9Z636_9CRUS</name>
<evidence type="ECO:0000313" key="1">
    <source>
        <dbReference type="EMBL" id="KAK4008336.1"/>
    </source>
</evidence>
<reference evidence="1 2" key="1">
    <citation type="journal article" date="2023" name="Nucleic Acids Res.">
        <title>The hologenome of Daphnia magna reveals possible DNA methylation and microbiome-mediated evolution of the host genome.</title>
        <authorList>
            <person name="Chaturvedi A."/>
            <person name="Li X."/>
            <person name="Dhandapani V."/>
            <person name="Marshall H."/>
            <person name="Kissane S."/>
            <person name="Cuenca-Cambronero M."/>
            <person name="Asole G."/>
            <person name="Calvet F."/>
            <person name="Ruiz-Romero M."/>
            <person name="Marangio P."/>
            <person name="Guigo R."/>
            <person name="Rago D."/>
            <person name="Mirbahai L."/>
            <person name="Eastwood N."/>
            <person name="Colbourne J.K."/>
            <person name="Zhou J."/>
            <person name="Mallon E."/>
            <person name="Orsini L."/>
        </authorList>
    </citation>
    <scope>NUCLEOTIDE SEQUENCE [LARGE SCALE GENOMIC DNA]</scope>
    <source>
        <strain evidence="1">LRV0_1</strain>
    </source>
</reference>
<evidence type="ECO:0000313" key="2">
    <source>
        <dbReference type="Proteomes" id="UP001234178"/>
    </source>
</evidence>
<organism evidence="1 2">
    <name type="scientific">Daphnia magna</name>
    <dbReference type="NCBI Taxonomy" id="35525"/>
    <lineage>
        <taxon>Eukaryota</taxon>
        <taxon>Metazoa</taxon>
        <taxon>Ecdysozoa</taxon>
        <taxon>Arthropoda</taxon>
        <taxon>Crustacea</taxon>
        <taxon>Branchiopoda</taxon>
        <taxon>Diplostraca</taxon>
        <taxon>Cladocera</taxon>
        <taxon>Anomopoda</taxon>
        <taxon>Daphniidae</taxon>
        <taxon>Daphnia</taxon>
    </lineage>
</organism>
<proteinExistence type="predicted"/>
<accession>A0ABQ9Z636</accession>
<dbReference type="EMBL" id="JAOYFB010000002">
    <property type="protein sequence ID" value="KAK4008336.1"/>
    <property type="molecule type" value="Genomic_DNA"/>
</dbReference>